<evidence type="ECO:0000256" key="1">
    <source>
        <dbReference type="SAM" id="MobiDB-lite"/>
    </source>
</evidence>
<name>A0AAE0FDK0_9CHLO</name>
<keyword evidence="3" id="KW-1185">Reference proteome</keyword>
<protein>
    <submittedName>
        <fullName evidence="2">Uncharacterized protein</fullName>
    </submittedName>
</protein>
<evidence type="ECO:0000313" key="2">
    <source>
        <dbReference type="EMBL" id="KAK3257842.1"/>
    </source>
</evidence>
<evidence type="ECO:0000313" key="3">
    <source>
        <dbReference type="Proteomes" id="UP001190700"/>
    </source>
</evidence>
<gene>
    <name evidence="2" type="ORF">CYMTET_33085</name>
</gene>
<dbReference type="Proteomes" id="UP001190700">
    <property type="component" value="Unassembled WGS sequence"/>
</dbReference>
<organism evidence="2 3">
    <name type="scientific">Cymbomonas tetramitiformis</name>
    <dbReference type="NCBI Taxonomy" id="36881"/>
    <lineage>
        <taxon>Eukaryota</taxon>
        <taxon>Viridiplantae</taxon>
        <taxon>Chlorophyta</taxon>
        <taxon>Pyramimonadophyceae</taxon>
        <taxon>Pyramimonadales</taxon>
        <taxon>Pyramimonadaceae</taxon>
        <taxon>Cymbomonas</taxon>
    </lineage>
</organism>
<feature type="region of interest" description="Disordered" evidence="1">
    <location>
        <begin position="140"/>
        <end position="162"/>
    </location>
</feature>
<sequence>MALMMSKVVSNSNAIPATQSLPAAMAPAGLPQGVTEAMYGVGGYPQLASFPAPVVSTSGTPPGMSPQLMQFLSSRPASGKMLAQPPHVREEQDTEELLALQARVKELERELEASQRSAGRVQELEGALEQARRNNERLLKFRPNDGDAASDSRGGSGSATWQNRMDRIETTLSEVQRGGITAAATAAAAVAGAPWGGISPHGVYGMAPGMMGMGHAMGLGRVPLAPSRPWAGSCFGGGMQPLAWRAFARPSIPPGYWPPPPGSSSYNNRLQMLGKRGESRDRGWREMSEPPMETVVKIVEEDAEKPGSSQQTARNRDDVPVGMATRAPTKHLDVHPGRMAFIEKEGRDEDGDGSDQREEPLTHKERVLALKEARRKADEQNMLDELKKTRVAYFADRKRKEARVRIPHAPEANKAPRHRYVDIVTRDDRLARIIRAMRLQ</sequence>
<feature type="non-terminal residue" evidence="2">
    <location>
        <position position="440"/>
    </location>
</feature>
<accession>A0AAE0FDK0</accession>
<proteinExistence type="predicted"/>
<dbReference type="AlphaFoldDB" id="A0AAE0FDK0"/>
<dbReference type="EMBL" id="LGRX02020059">
    <property type="protein sequence ID" value="KAK3257842.1"/>
    <property type="molecule type" value="Genomic_DNA"/>
</dbReference>
<comment type="caution">
    <text evidence="2">The sequence shown here is derived from an EMBL/GenBank/DDBJ whole genome shotgun (WGS) entry which is preliminary data.</text>
</comment>
<reference evidence="2 3" key="1">
    <citation type="journal article" date="2015" name="Genome Biol. Evol.">
        <title>Comparative Genomics of a Bacterivorous Green Alga Reveals Evolutionary Causalities and Consequences of Phago-Mixotrophic Mode of Nutrition.</title>
        <authorList>
            <person name="Burns J.A."/>
            <person name="Paasch A."/>
            <person name="Narechania A."/>
            <person name="Kim E."/>
        </authorList>
    </citation>
    <scope>NUCLEOTIDE SEQUENCE [LARGE SCALE GENOMIC DNA]</scope>
    <source>
        <strain evidence="2 3">PLY_AMNH</strain>
    </source>
</reference>